<comment type="subcellular location">
    <subcellularLocation>
        <location evidence="1">Cytoplasm</location>
    </subcellularLocation>
</comment>
<dbReference type="SUPFAM" id="SSF47220">
    <property type="entry name" value="alpha-catenin/vinculin-like"/>
    <property type="match status" value="1"/>
</dbReference>
<evidence type="ECO:0000256" key="4">
    <source>
        <dbReference type="SAM" id="Phobius"/>
    </source>
</evidence>
<dbReference type="AlphaFoldDB" id="A0A3P6SWH9"/>
<dbReference type="PANTHER" id="PTHR46342:SF1">
    <property type="entry name" value="ALPHA-CATULIN"/>
    <property type="match status" value="1"/>
</dbReference>
<dbReference type="Gene3D" id="1.20.120.810">
    <property type="entry name" value="Vinculin, Vh2 four-helix bundle"/>
    <property type="match status" value="1"/>
</dbReference>
<evidence type="ECO:0000313" key="6">
    <source>
        <dbReference type="Proteomes" id="UP000271889"/>
    </source>
</evidence>
<dbReference type="Pfam" id="PF01044">
    <property type="entry name" value="Vinculin"/>
    <property type="match status" value="1"/>
</dbReference>
<dbReference type="GO" id="GO:0007266">
    <property type="term" value="P:Rho protein signal transduction"/>
    <property type="evidence" value="ECO:0007669"/>
    <property type="project" value="InterPro"/>
</dbReference>
<dbReference type="PANTHER" id="PTHR46342">
    <property type="entry name" value="ALPHA-CATULIN"/>
    <property type="match status" value="1"/>
</dbReference>
<dbReference type="Proteomes" id="UP000271889">
    <property type="component" value="Unassembled WGS sequence"/>
</dbReference>
<accession>A0A3P6SWH9</accession>
<evidence type="ECO:0000256" key="3">
    <source>
        <dbReference type="ARBA" id="ARBA00022490"/>
    </source>
</evidence>
<dbReference type="GO" id="GO:0071944">
    <property type="term" value="C:cell periphery"/>
    <property type="evidence" value="ECO:0007669"/>
    <property type="project" value="UniProtKB-ARBA"/>
</dbReference>
<dbReference type="GO" id="GO:0005737">
    <property type="term" value="C:cytoplasm"/>
    <property type="evidence" value="ECO:0007669"/>
    <property type="project" value="UniProtKB-SubCell"/>
</dbReference>
<evidence type="ECO:0000256" key="2">
    <source>
        <dbReference type="ARBA" id="ARBA00008376"/>
    </source>
</evidence>
<keyword evidence="6" id="KW-1185">Reference proteome</keyword>
<dbReference type="OrthoDB" id="9933814at2759"/>
<keyword evidence="4" id="KW-1133">Transmembrane helix</keyword>
<sequence>MSFATKLIYFGLCFICIAYNWTFQITTLVNFKESYLMNGKPKSERAIRAALKVGSAVEAAIERFVAVGETIADENPDIQPEMYDACHEARLAGASIANLSCCSTDIPDAPLLDKSVLVRASRQLLSSVTRVLLLADRVLVKQILRAEDKVAYSLSRLEVCRSFTEFVKIFAEFGGEMVDLAHRSGDRCVPNSFELCFYLFTCSIIMFCCF</sequence>
<name>A0A3P6SWH9_CYLGO</name>
<dbReference type="EMBL" id="UYRV01026641">
    <property type="protein sequence ID" value="VDK79616.1"/>
    <property type="molecule type" value="Genomic_DNA"/>
</dbReference>
<comment type="similarity">
    <text evidence="2">Belongs to the vinculin/alpha-catenin family.</text>
</comment>
<protein>
    <recommendedName>
        <fullName evidence="7">Alpha-catulin</fullName>
    </recommendedName>
</protein>
<dbReference type="InterPro" id="IPR036723">
    <property type="entry name" value="Alpha-catenin/vinculin-like_sf"/>
</dbReference>
<evidence type="ECO:0000313" key="5">
    <source>
        <dbReference type="EMBL" id="VDK79616.1"/>
    </source>
</evidence>
<keyword evidence="4" id="KW-0472">Membrane</keyword>
<dbReference type="GO" id="GO:0051015">
    <property type="term" value="F:actin filament binding"/>
    <property type="evidence" value="ECO:0007669"/>
    <property type="project" value="InterPro"/>
</dbReference>
<gene>
    <name evidence="5" type="ORF">CGOC_LOCUS7600</name>
</gene>
<keyword evidence="3" id="KW-0963">Cytoplasm</keyword>
<proteinExistence type="inferred from homology"/>
<evidence type="ECO:0000256" key="1">
    <source>
        <dbReference type="ARBA" id="ARBA00004496"/>
    </source>
</evidence>
<reference evidence="5 6" key="1">
    <citation type="submission" date="2018-11" db="EMBL/GenBank/DDBJ databases">
        <authorList>
            <consortium name="Pathogen Informatics"/>
        </authorList>
    </citation>
    <scope>NUCLEOTIDE SEQUENCE [LARGE SCALE GENOMIC DNA]</scope>
</reference>
<dbReference type="GO" id="GO:0007155">
    <property type="term" value="P:cell adhesion"/>
    <property type="evidence" value="ECO:0007669"/>
    <property type="project" value="InterPro"/>
</dbReference>
<keyword evidence="4" id="KW-0812">Transmembrane</keyword>
<feature type="transmembrane region" description="Helical" evidence="4">
    <location>
        <begin position="7"/>
        <end position="23"/>
    </location>
</feature>
<dbReference type="InterPro" id="IPR006077">
    <property type="entry name" value="Vinculin/catenin"/>
</dbReference>
<evidence type="ECO:0008006" key="7">
    <source>
        <dbReference type="Google" id="ProtNLM"/>
    </source>
</evidence>
<dbReference type="InterPro" id="IPR030045">
    <property type="entry name" value="CTNNAL1"/>
</dbReference>
<organism evidence="5 6">
    <name type="scientific">Cylicostephanus goldi</name>
    <name type="common">Nematode worm</name>
    <dbReference type="NCBI Taxonomy" id="71465"/>
    <lineage>
        <taxon>Eukaryota</taxon>
        <taxon>Metazoa</taxon>
        <taxon>Ecdysozoa</taxon>
        <taxon>Nematoda</taxon>
        <taxon>Chromadorea</taxon>
        <taxon>Rhabditida</taxon>
        <taxon>Rhabditina</taxon>
        <taxon>Rhabditomorpha</taxon>
        <taxon>Strongyloidea</taxon>
        <taxon>Strongylidae</taxon>
        <taxon>Cylicostephanus</taxon>
    </lineage>
</organism>